<dbReference type="Proteomes" id="UP000196655">
    <property type="component" value="Unassembled WGS sequence"/>
</dbReference>
<feature type="transmembrane region" description="Helical" evidence="7">
    <location>
        <begin position="122"/>
        <end position="145"/>
    </location>
</feature>
<feature type="transmembrane region" description="Helical" evidence="7">
    <location>
        <begin position="292"/>
        <end position="309"/>
    </location>
</feature>
<feature type="domain" description="Major facilitator superfamily (MFS) profile" evidence="8">
    <location>
        <begin position="25"/>
        <end position="440"/>
    </location>
</feature>
<dbReference type="AlphaFoldDB" id="A0A211ZSY3"/>
<keyword evidence="3" id="KW-1003">Cell membrane</keyword>
<reference evidence="10" key="1">
    <citation type="submission" date="2017-05" db="EMBL/GenBank/DDBJ databases">
        <authorList>
            <person name="Macchi M."/>
            <person name="Festa S."/>
            <person name="Coppotelli B.M."/>
            <person name="Morelli I.S."/>
        </authorList>
    </citation>
    <scope>NUCLEOTIDE SEQUENCE [LARGE SCALE GENOMIC DNA]</scope>
    <source>
        <strain evidence="10">I</strain>
    </source>
</reference>
<feature type="transmembrane region" description="Helical" evidence="7">
    <location>
        <begin position="346"/>
        <end position="372"/>
    </location>
</feature>
<feature type="transmembrane region" description="Helical" evidence="7">
    <location>
        <begin position="321"/>
        <end position="340"/>
    </location>
</feature>
<dbReference type="GO" id="GO:0005886">
    <property type="term" value="C:plasma membrane"/>
    <property type="evidence" value="ECO:0007669"/>
    <property type="project" value="UniProtKB-SubCell"/>
</dbReference>
<evidence type="ECO:0000256" key="5">
    <source>
        <dbReference type="ARBA" id="ARBA00022989"/>
    </source>
</evidence>
<accession>A0A211ZSY3</accession>
<dbReference type="InterPro" id="IPR020846">
    <property type="entry name" value="MFS_dom"/>
</dbReference>
<dbReference type="SUPFAM" id="SSF103473">
    <property type="entry name" value="MFS general substrate transporter"/>
    <property type="match status" value="1"/>
</dbReference>
<evidence type="ECO:0000313" key="10">
    <source>
        <dbReference type="Proteomes" id="UP000196655"/>
    </source>
</evidence>
<sequence length="444" mass="46621">MSDAAIRARAEAGVRPVDKAGIRKAITAATIGTVIEWFDYALYGAASGLVIGKLFFPDLSGVGGQLAAFATFAVGFFFRPLGGIVISHFGDRFGRKPALIFTIALMGLATVAMGLLPTYAQIGIAAPILLVLMRLLQGFGAGAEYAGAVTLVSEYASPRHRGVTTAILQSATVVGIMLATLCFLVVSSLPEEVLMGWGWRVPFLLSALLFAVALYIRKRLDETPEYVAAMERAAQQKREAHVPLGELLRQSPKQVLFGFLSVTGHNANAYILSAFCLSYMTNTLHMPKVQALTALVIASLTGVVVTPFMGAIADRIGNAKVYAFGALFTGAFAFPLFALIDTGDPVLATLAMSIGYGIGFGGLAGAQGAFLANLFPTRTRFSGIALTRELNSMLIAGPTPFIASALVAAAGGTPQYVAMYLVACCAVTFIAVLAIRNRSVAGTD</sequence>
<evidence type="ECO:0000256" key="3">
    <source>
        <dbReference type="ARBA" id="ARBA00022475"/>
    </source>
</evidence>
<dbReference type="InterPro" id="IPR005829">
    <property type="entry name" value="Sugar_transporter_CS"/>
</dbReference>
<keyword evidence="4 7" id="KW-0812">Transmembrane</keyword>
<dbReference type="PANTHER" id="PTHR43045">
    <property type="entry name" value="SHIKIMATE TRANSPORTER"/>
    <property type="match status" value="1"/>
</dbReference>
<feature type="transmembrane region" description="Helical" evidence="7">
    <location>
        <begin position="66"/>
        <end position="86"/>
    </location>
</feature>
<organism evidence="9 10">
    <name type="scientific">Inquilinus limosus</name>
    <dbReference type="NCBI Taxonomy" id="171674"/>
    <lineage>
        <taxon>Bacteria</taxon>
        <taxon>Pseudomonadati</taxon>
        <taxon>Pseudomonadota</taxon>
        <taxon>Alphaproteobacteria</taxon>
        <taxon>Rhodospirillales</taxon>
        <taxon>Rhodospirillaceae</taxon>
        <taxon>Inquilinus</taxon>
    </lineage>
</organism>
<dbReference type="Pfam" id="PF07690">
    <property type="entry name" value="MFS_1"/>
    <property type="match status" value="1"/>
</dbReference>
<feature type="transmembrane region" description="Helical" evidence="7">
    <location>
        <begin position="417"/>
        <end position="435"/>
    </location>
</feature>
<keyword evidence="6 7" id="KW-0472">Membrane</keyword>
<dbReference type="Gene3D" id="1.20.1250.20">
    <property type="entry name" value="MFS general substrate transporter like domains"/>
    <property type="match status" value="2"/>
</dbReference>
<dbReference type="FunFam" id="1.20.1250.20:FF:000001">
    <property type="entry name" value="Dicarboxylate MFS transporter"/>
    <property type="match status" value="1"/>
</dbReference>
<name>A0A211ZSY3_9PROT</name>
<evidence type="ECO:0000256" key="2">
    <source>
        <dbReference type="ARBA" id="ARBA00022448"/>
    </source>
</evidence>
<feature type="transmembrane region" description="Helical" evidence="7">
    <location>
        <begin position="166"/>
        <end position="186"/>
    </location>
</feature>
<evidence type="ECO:0000259" key="8">
    <source>
        <dbReference type="PROSITE" id="PS50850"/>
    </source>
</evidence>
<dbReference type="RefSeq" id="WP_088150074.1">
    <property type="nucleotide sequence ID" value="NZ_NHON01000007.1"/>
</dbReference>
<evidence type="ECO:0000256" key="7">
    <source>
        <dbReference type="SAM" id="Phobius"/>
    </source>
</evidence>
<dbReference type="GO" id="GO:0022857">
    <property type="term" value="F:transmembrane transporter activity"/>
    <property type="evidence" value="ECO:0007669"/>
    <property type="project" value="InterPro"/>
</dbReference>
<evidence type="ECO:0000256" key="6">
    <source>
        <dbReference type="ARBA" id="ARBA00023136"/>
    </source>
</evidence>
<evidence type="ECO:0000256" key="4">
    <source>
        <dbReference type="ARBA" id="ARBA00022692"/>
    </source>
</evidence>
<dbReference type="InterPro" id="IPR011701">
    <property type="entry name" value="MFS"/>
</dbReference>
<feature type="transmembrane region" description="Helical" evidence="7">
    <location>
        <begin position="98"/>
        <end position="116"/>
    </location>
</feature>
<dbReference type="PROSITE" id="PS00217">
    <property type="entry name" value="SUGAR_TRANSPORT_2"/>
    <property type="match status" value="1"/>
</dbReference>
<keyword evidence="5 7" id="KW-1133">Transmembrane helix</keyword>
<comment type="caution">
    <text evidence="9">The sequence shown here is derived from an EMBL/GenBank/DDBJ whole genome shotgun (WGS) entry which is preliminary data.</text>
</comment>
<dbReference type="CDD" id="cd17369">
    <property type="entry name" value="MFS_ShiA_like"/>
    <property type="match status" value="1"/>
</dbReference>
<feature type="transmembrane region" description="Helical" evidence="7">
    <location>
        <begin position="255"/>
        <end position="280"/>
    </location>
</feature>
<keyword evidence="10" id="KW-1185">Reference proteome</keyword>
<dbReference type="EMBL" id="NHON01000007">
    <property type="protein sequence ID" value="OWJ68197.1"/>
    <property type="molecule type" value="Genomic_DNA"/>
</dbReference>
<feature type="transmembrane region" description="Helical" evidence="7">
    <location>
        <begin position="198"/>
        <end position="216"/>
    </location>
</feature>
<dbReference type="InterPro" id="IPR036259">
    <property type="entry name" value="MFS_trans_sf"/>
</dbReference>
<feature type="transmembrane region" description="Helical" evidence="7">
    <location>
        <begin position="25"/>
        <end position="46"/>
    </location>
</feature>
<gene>
    <name evidence="9" type="ORF">BWR60_05860</name>
</gene>
<proteinExistence type="predicted"/>
<evidence type="ECO:0000256" key="1">
    <source>
        <dbReference type="ARBA" id="ARBA00004651"/>
    </source>
</evidence>
<evidence type="ECO:0000313" key="9">
    <source>
        <dbReference type="EMBL" id="OWJ68197.1"/>
    </source>
</evidence>
<dbReference type="PANTHER" id="PTHR43045:SF1">
    <property type="entry name" value="SHIKIMATE TRANSPORTER"/>
    <property type="match status" value="1"/>
</dbReference>
<comment type="subcellular location">
    <subcellularLocation>
        <location evidence="1">Cell membrane</location>
        <topology evidence="1">Multi-pass membrane protein</topology>
    </subcellularLocation>
</comment>
<keyword evidence="2" id="KW-0813">Transport</keyword>
<dbReference type="PROSITE" id="PS50850">
    <property type="entry name" value="MFS"/>
    <property type="match status" value="1"/>
</dbReference>
<feature type="transmembrane region" description="Helical" evidence="7">
    <location>
        <begin position="393"/>
        <end position="411"/>
    </location>
</feature>
<protein>
    <submittedName>
        <fullName evidence="9">MFS transporter</fullName>
    </submittedName>
</protein>
<dbReference type="OrthoDB" id="9783227at2"/>